<dbReference type="RefSeq" id="WP_121851790.1">
    <property type="nucleotide sequence ID" value="NZ_CP037952.1"/>
</dbReference>
<keyword evidence="2" id="KW-1185">Reference proteome</keyword>
<protein>
    <submittedName>
        <fullName evidence="1">Uncharacterized protein</fullName>
    </submittedName>
</protein>
<gene>
    <name evidence="1" type="ORF">D5R81_00960</name>
</gene>
<comment type="caution">
    <text evidence="1">The sequence shown here is derived from an EMBL/GenBank/DDBJ whole genome shotgun (WGS) entry which is preliminary data.</text>
</comment>
<dbReference type="Proteomes" id="UP000273022">
    <property type="component" value="Unassembled WGS sequence"/>
</dbReference>
<dbReference type="EMBL" id="QYYH01000003">
    <property type="protein sequence ID" value="RJY19420.1"/>
    <property type="molecule type" value="Genomic_DNA"/>
</dbReference>
<evidence type="ECO:0000313" key="2">
    <source>
        <dbReference type="Proteomes" id="UP000273022"/>
    </source>
</evidence>
<reference evidence="1 2" key="1">
    <citation type="submission" date="2018-09" db="EMBL/GenBank/DDBJ databases">
        <title>Phylogeny of the Shewanellaceae, and recommendation for two new genera, Pseudoshewanella and Parashewanella.</title>
        <authorList>
            <person name="Wang G."/>
        </authorList>
    </citation>
    <scope>NUCLEOTIDE SEQUENCE [LARGE SCALE GENOMIC DNA]</scope>
    <source>
        <strain evidence="1 2">KCTC 22492</strain>
    </source>
</reference>
<organism evidence="1 2">
    <name type="scientific">Parashewanella spongiae</name>
    <dbReference type="NCBI Taxonomy" id="342950"/>
    <lineage>
        <taxon>Bacteria</taxon>
        <taxon>Pseudomonadati</taxon>
        <taxon>Pseudomonadota</taxon>
        <taxon>Gammaproteobacteria</taxon>
        <taxon>Alteromonadales</taxon>
        <taxon>Shewanellaceae</taxon>
        <taxon>Parashewanella</taxon>
    </lineage>
</organism>
<sequence length="241" mass="26880">MANEVAANTRLQCTYEVIGSGSKSEYHFDSGLLNKIKGELSEQTIEVVFSSTDSQFEVSITATKTDEGVIKFHANMPDPDSDFKCVRPFDKRVVSALQKLDKTHAQIQVEKIHDHLTSKQISLAVRSEKLVDGADNAGLTDMKFFNNIKMKTIALECKSDLTPLETISHGLIERLFACEKTYEQNTLEFRALIKDYKENVKAYLDNIVLTESAASIGSENYESMVKLQGKLNTLFGKNAPS</sequence>
<accession>A0A3A6U1U2</accession>
<name>A0A3A6U1U2_9GAMM</name>
<evidence type="ECO:0000313" key="1">
    <source>
        <dbReference type="EMBL" id="RJY19420.1"/>
    </source>
</evidence>
<dbReference type="AlphaFoldDB" id="A0A3A6U1U2"/>
<proteinExistence type="predicted"/>